<feature type="domain" description="PARP catalytic" evidence="3">
    <location>
        <begin position="228"/>
        <end position="434"/>
    </location>
</feature>
<evidence type="ECO:0000313" key="5">
    <source>
        <dbReference type="Proteomes" id="UP000005408"/>
    </source>
</evidence>
<sequence length="617" mass="71021">MYNRYNSASNKASLGKDSSDSDEEQGQSWWIKERAENSPEGRQRTANSRNRKKSVKEGEGDEMSNEVRGFQRKPSFQVMGDFGGLDMEESSGISNQREFFNVDDEEAAEEIRLLMKNQTLSSSQGQEMLQNLKSRTSVHASSNHGDYANSSMGAVRNSKRRRSFHQDSENDEEAEEIRELVKNKTLSDSVGEMRLQEIQSRKVGNRMATIPSSIDKPCDIDRDGLPVNWNRDEPMSHSMFRLILLSRGDPECDRIYRDMEKVGLHVVKVERLQNLDSLEKFKSETRHMSKRKDPGEDLNIRYLYHGTSVNKTCICEEGLDQRLSRMGFFGKGIYFSDTPMKCMNYVGSSDTKGESYLLKCRVILGDQKKYRKGEYITTLKREPEKENPKPGSWKFYDSVLGCPKDYNEYVIYESRRAMIDYIITFRVNQQGQDRLRERVPSPLFDSQGRETGFVGVKSSGNEDDHFDRLSQVREAIRQKRCEERGQTYIPPNKEKKQQDKAIWERLQKLHNVDSNTLPSLQEKTARMRHAASEPQFQVEDLEGAFDESAANTTMFPHSQSFSLGDDNDEDVEAVMSALISEFMEVTGSDNSETARYYIDKCQMNIDQAIVCYYDDMP</sequence>
<dbReference type="CDD" id="cd14348">
    <property type="entry name" value="UBA_p47"/>
    <property type="match status" value="1"/>
</dbReference>
<dbReference type="AlphaFoldDB" id="A0A8W8MAK5"/>
<feature type="compositionally biased region" description="Basic and acidic residues" evidence="2">
    <location>
        <begin position="31"/>
        <end position="43"/>
    </location>
</feature>
<dbReference type="GO" id="GO:1990404">
    <property type="term" value="F:NAD+-protein mono-ADP-ribosyltransferase activity"/>
    <property type="evidence" value="ECO:0007669"/>
    <property type="project" value="TreeGrafter"/>
</dbReference>
<protein>
    <recommendedName>
        <fullName evidence="1">Poly [ADP-ribose] polymerase</fullName>
        <shortName evidence="1">PARP</shortName>
        <ecNumber evidence="1">2.4.2.-</ecNumber>
    </recommendedName>
</protein>
<organism evidence="4 5">
    <name type="scientific">Magallana gigas</name>
    <name type="common">Pacific oyster</name>
    <name type="synonym">Crassostrea gigas</name>
    <dbReference type="NCBI Taxonomy" id="29159"/>
    <lineage>
        <taxon>Eukaryota</taxon>
        <taxon>Metazoa</taxon>
        <taxon>Spiralia</taxon>
        <taxon>Lophotrochozoa</taxon>
        <taxon>Mollusca</taxon>
        <taxon>Bivalvia</taxon>
        <taxon>Autobranchia</taxon>
        <taxon>Pteriomorphia</taxon>
        <taxon>Ostreida</taxon>
        <taxon>Ostreoidea</taxon>
        <taxon>Ostreidae</taxon>
        <taxon>Magallana</taxon>
    </lineage>
</organism>
<dbReference type="Pfam" id="PF00644">
    <property type="entry name" value="PARP"/>
    <property type="match status" value="1"/>
</dbReference>
<feature type="compositionally biased region" description="Polar residues" evidence="2">
    <location>
        <begin position="139"/>
        <end position="152"/>
    </location>
</feature>
<dbReference type="EnsemblMetazoa" id="G31877.2">
    <property type="protein sequence ID" value="G31877.2:cds"/>
    <property type="gene ID" value="G31877"/>
</dbReference>
<dbReference type="PROSITE" id="PS51059">
    <property type="entry name" value="PARP_CATALYTIC"/>
    <property type="match status" value="1"/>
</dbReference>
<dbReference type="Pfam" id="PF14555">
    <property type="entry name" value="UBA_4"/>
    <property type="match status" value="1"/>
</dbReference>
<keyword evidence="1" id="KW-0328">Glycosyltransferase</keyword>
<dbReference type="PANTHER" id="PTHR45740">
    <property type="entry name" value="POLY [ADP-RIBOSE] POLYMERASE"/>
    <property type="match status" value="1"/>
</dbReference>
<feature type="region of interest" description="Disordered" evidence="2">
    <location>
        <begin position="1"/>
        <end position="75"/>
    </location>
</feature>
<evidence type="ECO:0000313" key="4">
    <source>
        <dbReference type="EnsemblMetazoa" id="G31877.2:cds"/>
    </source>
</evidence>
<proteinExistence type="predicted"/>
<dbReference type="Gene3D" id="1.10.8.10">
    <property type="entry name" value="DNA helicase RuvA subunit, C-terminal domain"/>
    <property type="match status" value="1"/>
</dbReference>
<evidence type="ECO:0000256" key="2">
    <source>
        <dbReference type="SAM" id="MobiDB-lite"/>
    </source>
</evidence>
<dbReference type="Gene3D" id="3.90.228.10">
    <property type="match status" value="1"/>
</dbReference>
<dbReference type="GO" id="GO:0003950">
    <property type="term" value="F:NAD+ poly-ADP-ribosyltransferase activity"/>
    <property type="evidence" value="ECO:0007669"/>
    <property type="project" value="UniProtKB-UniRule"/>
</dbReference>
<dbReference type="EC" id="2.4.2.-" evidence="1"/>
<keyword evidence="5" id="KW-1185">Reference proteome</keyword>
<dbReference type="InterPro" id="IPR012317">
    <property type="entry name" value="Poly(ADP-ribose)pol_cat_dom"/>
</dbReference>
<dbReference type="InterPro" id="IPR051712">
    <property type="entry name" value="ARTD-AVP"/>
</dbReference>
<dbReference type="GO" id="GO:0005634">
    <property type="term" value="C:nucleus"/>
    <property type="evidence" value="ECO:0007669"/>
    <property type="project" value="TreeGrafter"/>
</dbReference>
<feature type="region of interest" description="Disordered" evidence="2">
    <location>
        <begin position="139"/>
        <end position="177"/>
    </location>
</feature>
<keyword evidence="1" id="KW-0808">Transferase</keyword>
<evidence type="ECO:0000259" key="3">
    <source>
        <dbReference type="PROSITE" id="PS51059"/>
    </source>
</evidence>
<feature type="compositionally biased region" description="Polar residues" evidence="2">
    <location>
        <begin position="1"/>
        <end position="12"/>
    </location>
</feature>
<reference evidence="4" key="1">
    <citation type="submission" date="2022-08" db="UniProtKB">
        <authorList>
            <consortium name="EnsemblMetazoa"/>
        </authorList>
    </citation>
    <scope>IDENTIFICATION</scope>
    <source>
        <strain evidence="4">05x7-T-G4-1.051#20</strain>
    </source>
</reference>
<keyword evidence="1" id="KW-0520">NAD</keyword>
<dbReference type="OMA" id="WIKERAE"/>
<dbReference type="Proteomes" id="UP000005408">
    <property type="component" value="Unassembled WGS sequence"/>
</dbReference>
<name>A0A8W8MAK5_MAGGI</name>
<accession>A0A8W8MAK5</accession>
<evidence type="ECO:0000256" key="1">
    <source>
        <dbReference type="RuleBase" id="RU362114"/>
    </source>
</evidence>
<dbReference type="PANTHER" id="PTHR45740:SF2">
    <property type="entry name" value="POLY [ADP-RIBOSE] POLYMERASE"/>
    <property type="match status" value="1"/>
</dbReference>
<dbReference type="SUPFAM" id="SSF56399">
    <property type="entry name" value="ADP-ribosylation"/>
    <property type="match status" value="1"/>
</dbReference>
<dbReference type="OrthoDB" id="8062037at2759"/>